<comment type="caution">
    <text evidence="1">The sequence shown here is derived from an EMBL/GenBank/DDBJ whole genome shotgun (WGS) entry which is preliminary data.</text>
</comment>
<organism evidence="1 2">
    <name type="scientific">Araneus ventricosus</name>
    <name type="common">Orbweaver spider</name>
    <name type="synonym">Epeira ventricosa</name>
    <dbReference type="NCBI Taxonomy" id="182803"/>
    <lineage>
        <taxon>Eukaryota</taxon>
        <taxon>Metazoa</taxon>
        <taxon>Ecdysozoa</taxon>
        <taxon>Arthropoda</taxon>
        <taxon>Chelicerata</taxon>
        <taxon>Arachnida</taxon>
        <taxon>Araneae</taxon>
        <taxon>Araneomorphae</taxon>
        <taxon>Entelegynae</taxon>
        <taxon>Araneoidea</taxon>
        <taxon>Araneidae</taxon>
        <taxon>Araneus</taxon>
    </lineage>
</organism>
<accession>A0A4Y2IH27</accession>
<dbReference type="Proteomes" id="UP000499080">
    <property type="component" value="Unassembled WGS sequence"/>
</dbReference>
<proteinExistence type="predicted"/>
<name>A0A4Y2IH27_ARAVE</name>
<evidence type="ECO:0000313" key="2">
    <source>
        <dbReference type="Proteomes" id="UP000499080"/>
    </source>
</evidence>
<evidence type="ECO:0000313" key="1">
    <source>
        <dbReference type="EMBL" id="GBM77063.1"/>
    </source>
</evidence>
<gene>
    <name evidence="1" type="ORF">AVEN_93130_1</name>
</gene>
<keyword evidence="2" id="KW-1185">Reference proteome</keyword>
<reference evidence="1 2" key="1">
    <citation type="journal article" date="2019" name="Sci. Rep.">
        <title>Orb-weaving spider Araneus ventricosus genome elucidates the spidroin gene catalogue.</title>
        <authorList>
            <person name="Kono N."/>
            <person name="Nakamura H."/>
            <person name="Ohtoshi R."/>
            <person name="Moran D.A.P."/>
            <person name="Shinohara A."/>
            <person name="Yoshida Y."/>
            <person name="Fujiwara M."/>
            <person name="Mori M."/>
            <person name="Tomita M."/>
            <person name="Arakawa K."/>
        </authorList>
    </citation>
    <scope>NUCLEOTIDE SEQUENCE [LARGE SCALE GENOMIC DNA]</scope>
</reference>
<dbReference type="AlphaFoldDB" id="A0A4Y2IH27"/>
<protein>
    <submittedName>
        <fullName evidence="1">Uncharacterized protein</fullName>
    </submittedName>
</protein>
<sequence>MSVELPKVLRYSEGLKWVNTSNIVVLQEHTSRITLPVKGGAPLLPGCPHSPPKAFQRSPWKADSWLPRQGQHQAQHGYQL</sequence>
<dbReference type="EMBL" id="BGPR01002662">
    <property type="protein sequence ID" value="GBM77063.1"/>
    <property type="molecule type" value="Genomic_DNA"/>
</dbReference>